<accession>G0PHP0</accession>
<evidence type="ECO:0000313" key="2">
    <source>
        <dbReference type="EMBL" id="EGT56884.1"/>
    </source>
</evidence>
<dbReference type="InParanoid" id="G0PHP0"/>
<organism evidence="3">
    <name type="scientific">Caenorhabditis brenneri</name>
    <name type="common">Nematode worm</name>
    <dbReference type="NCBI Taxonomy" id="135651"/>
    <lineage>
        <taxon>Eukaryota</taxon>
        <taxon>Metazoa</taxon>
        <taxon>Ecdysozoa</taxon>
        <taxon>Nematoda</taxon>
        <taxon>Chromadorea</taxon>
        <taxon>Rhabditida</taxon>
        <taxon>Rhabditina</taxon>
        <taxon>Rhabditomorpha</taxon>
        <taxon>Rhabditoidea</taxon>
        <taxon>Rhabditidae</taxon>
        <taxon>Peloderinae</taxon>
        <taxon>Caenorhabditis</taxon>
    </lineage>
</organism>
<evidence type="ECO:0000313" key="3">
    <source>
        <dbReference type="Proteomes" id="UP000008068"/>
    </source>
</evidence>
<dbReference type="AlphaFoldDB" id="G0PHP0"/>
<dbReference type="HOGENOM" id="CLU_329353_0_0_1"/>
<keyword evidence="3" id="KW-1185">Reference proteome</keyword>
<dbReference type="STRING" id="135651.G0PHP0"/>
<feature type="compositionally biased region" description="Polar residues" evidence="1">
    <location>
        <begin position="682"/>
        <end position="701"/>
    </location>
</feature>
<dbReference type="OMA" id="EHERCED"/>
<protein>
    <submittedName>
        <fullName evidence="2">Uncharacterized protein</fullName>
    </submittedName>
</protein>
<dbReference type="Proteomes" id="UP000008068">
    <property type="component" value="Unassembled WGS sequence"/>
</dbReference>
<reference evidence="3" key="1">
    <citation type="submission" date="2011-07" db="EMBL/GenBank/DDBJ databases">
        <authorList>
            <consortium name="Caenorhabditis brenneri Sequencing and Analysis Consortium"/>
            <person name="Wilson R.K."/>
        </authorList>
    </citation>
    <scope>NUCLEOTIDE SEQUENCE [LARGE SCALE GENOMIC DNA]</scope>
    <source>
        <strain evidence="3">PB2801</strain>
    </source>
</reference>
<proteinExistence type="predicted"/>
<name>G0PHP0_CAEBE</name>
<feature type="compositionally biased region" description="Polar residues" evidence="1">
    <location>
        <begin position="586"/>
        <end position="606"/>
    </location>
</feature>
<feature type="region of interest" description="Disordered" evidence="1">
    <location>
        <begin position="764"/>
        <end position="786"/>
    </location>
</feature>
<sequence>MPDSQDTRIRIFPKYEYTVTCKEQDSQKISVVRHYGAILVDEVLTKLYSNLSYAPIPTGDYFLIDQHKIEKWQENETKHENDVMSFETFSDLYMETFYIRLLPIGGPGEQRILADEVLRLIPAVLKKQRKEVDQALLFKYRDTWSAPDNFYRTISLDELNDVLDDFQIDKTRITAVPDIALIISKYEMPRKCTRPVQTFDIYGNEILSAAQARLFIFQTFIVKLNHVEWRNECPKDIEPEVIKLLKSYQEMKRTNLVSHKYIDAVQFEELFDGVCENCALACFEDPTYTFFDKPPEDELQIEDYQEACTRMKLPIYAHTLPDTIPVWLARIYMIGGWLQVCCIKDDEVLREMLAREAGSCMVPEKWKDNAQLKAFLNYIILNTDKAKSEFKSFIKKQKQANKKLIDKEAVNRKMAIMEQLKSIWIPIQKPEYPYLEKKMNEGSLELTCDILNDQASEEESQTREYFLKRMRQVTTNDEEFRLYFLDLEEEEQSVVLYGIVLEQQTKVGDMLEKYRKEFLNVEGPDEVKGPLEATHPTDVTPEPLQKTLEAPDQKSLSISKQLSHLDKSNDIPVTPVLQGFQATDIPVTSTCPGTLRPTTRLQSTKMENPESKAANLRKKLTQDQTANLKVSKTPKSKNSKPLDLLKKVSPALKTLQDQTRKLEAPKSENSKAARLSLALKTPQDQTTAPKSKIPNSNTSNSKTEKPKTAPVCPLCSVSDELLLEANEKLKATRMIVAECEAKTKSSDKWASMMKEKEEEVKRLKRKNQEEMKKKDREMEKVKSKLGQKVENLTKQLESAQLVKKEVDELKADVKRQKTANTKLEQSLKAELAEMRRQHQVMEALNKKYEESMVKLIREKYESQTPSTSNSQS</sequence>
<feature type="region of interest" description="Disordered" evidence="1">
    <location>
        <begin position="585"/>
        <end position="711"/>
    </location>
</feature>
<feature type="compositionally biased region" description="Basic and acidic residues" evidence="1">
    <location>
        <begin position="764"/>
        <end position="782"/>
    </location>
</feature>
<gene>
    <name evidence="2" type="ORF">CAEBREN_11684</name>
</gene>
<dbReference type="EMBL" id="GL380497">
    <property type="protein sequence ID" value="EGT56884.1"/>
    <property type="molecule type" value="Genomic_DNA"/>
</dbReference>
<evidence type="ECO:0000256" key="1">
    <source>
        <dbReference type="SAM" id="MobiDB-lite"/>
    </source>
</evidence>
<feature type="compositionally biased region" description="Basic and acidic residues" evidence="1">
    <location>
        <begin position="658"/>
        <end position="671"/>
    </location>
</feature>
<dbReference type="eggNOG" id="KOG0800">
    <property type="taxonomic scope" value="Eukaryota"/>
</dbReference>
<feature type="region of interest" description="Disordered" evidence="1">
    <location>
        <begin position="524"/>
        <end position="555"/>
    </location>
</feature>